<reference evidence="1 2" key="1">
    <citation type="submission" date="2015-03" db="EMBL/GenBank/DDBJ databases">
        <authorList>
            <person name="Djamen P.Y."/>
            <person name="Nguyen L."/>
            <person name="Gibbs Z.A."/>
            <person name="Donegan-Quick R."/>
            <person name="Visi D.K."/>
            <person name="Allen M.S."/>
            <person name="Hughes L.E."/>
            <person name="Bradley K.W."/>
            <person name="Asai D.J."/>
            <person name="Bowman C.A."/>
            <person name="Russell D.A."/>
            <person name="Pope W.H."/>
            <person name="Jacobs-Sera D."/>
            <person name="Hendrix R.W."/>
            <person name="Hatfull G.F."/>
        </authorList>
    </citation>
    <scope>NUCLEOTIDE SEQUENCE [LARGE SCALE GENOMIC DNA]</scope>
</reference>
<sequence length="180" mass="19368">MNATTTAELRDQATATATLNRVRDGLNTAVDNLTTVTDALWDHVVRVRPKGLLTVDEMAEAIGRDRNYVDSIWSAHGETTKGKQTRVPVAEGVDPEAARHAYETLADAANSRQRAVSGVSTARAERDRVVALVYGSKLLGPSAIASAVDVDRNHVLRIARKAGVKPVHRVGSKNQYTNGS</sequence>
<dbReference type="EMBL" id="KP876465">
    <property type="protein sequence ID" value="AKA61724.1"/>
    <property type="molecule type" value="Genomic_DNA"/>
</dbReference>
<dbReference type="KEGG" id="vg:26641685"/>
<keyword evidence="2" id="KW-1185">Reference proteome</keyword>
<evidence type="ECO:0000313" key="2">
    <source>
        <dbReference type="Proteomes" id="UP000033007"/>
    </source>
</evidence>
<proteinExistence type="predicted"/>
<name>A0A0E3GMT6_9CAUD</name>
<dbReference type="RefSeq" id="YP_009215359.1">
    <property type="nucleotide sequence ID" value="NC_028974.1"/>
</dbReference>
<evidence type="ECO:0000313" key="1">
    <source>
        <dbReference type="EMBL" id="AKA61724.1"/>
    </source>
</evidence>
<accession>A0A0E3GMT6</accession>
<dbReference type="GeneID" id="26641685"/>
<gene>
    <name evidence="1" type="ORF">SEA_YDN12_57</name>
</gene>
<dbReference type="Proteomes" id="UP000033007">
    <property type="component" value="Segment"/>
</dbReference>
<protein>
    <submittedName>
        <fullName evidence="1">Uncharacterized protein</fullName>
    </submittedName>
</protein>
<dbReference type="OrthoDB" id="18425at10239"/>
<organism evidence="1 2">
    <name type="scientific">Streptomyces phage YDN12</name>
    <dbReference type="NCBI Taxonomy" id="1636183"/>
    <lineage>
        <taxon>Viruses</taxon>
        <taxon>Duplodnaviria</taxon>
        <taxon>Heunggongvirae</taxon>
        <taxon>Uroviricota</taxon>
        <taxon>Caudoviricetes</taxon>
        <taxon>Woodruffvirus</taxon>
        <taxon>Woodruffvirus YDN12</taxon>
    </lineage>
</organism>